<protein>
    <submittedName>
        <fullName evidence="1">Uncharacterized protein</fullName>
    </submittedName>
</protein>
<organism evidence="1 2">
    <name type="scientific">Parasulfitobacter algicola</name>
    <dbReference type="NCBI Taxonomy" id="2614809"/>
    <lineage>
        <taxon>Bacteria</taxon>
        <taxon>Pseudomonadati</taxon>
        <taxon>Pseudomonadota</taxon>
        <taxon>Alphaproteobacteria</taxon>
        <taxon>Rhodobacterales</taxon>
        <taxon>Roseobacteraceae</taxon>
        <taxon>Parasulfitobacter</taxon>
    </lineage>
</organism>
<keyword evidence="2" id="KW-1185">Reference proteome</keyword>
<reference evidence="1 2" key="1">
    <citation type="submission" date="2020-06" db="EMBL/GenBank/DDBJ databases">
        <title>Sulfitobacter algicola sp. nov., isolated from green algae.</title>
        <authorList>
            <person name="Wang C."/>
        </authorList>
    </citation>
    <scope>NUCLEOTIDE SEQUENCE [LARGE SCALE GENOMIC DNA]</scope>
    <source>
        <strain evidence="1 2">1151</strain>
    </source>
</reference>
<name>A0ABX2IRM4_9RHOB</name>
<evidence type="ECO:0000313" key="2">
    <source>
        <dbReference type="Proteomes" id="UP000777935"/>
    </source>
</evidence>
<comment type="caution">
    <text evidence="1">The sequence shown here is derived from an EMBL/GenBank/DDBJ whole genome shotgun (WGS) entry which is preliminary data.</text>
</comment>
<dbReference type="EMBL" id="JABUFE010000007">
    <property type="protein sequence ID" value="NSX55546.1"/>
    <property type="molecule type" value="Genomic_DNA"/>
</dbReference>
<sequence>MSSIPELLHATLAAGNMQAAKLDSATQVANRVLCEHGMSDYETAKDHATYWKEYIVFRYYHIANPSLATGGGAILVVRTSDMLGGMVYCSHDWLDQDIDVIYENIPIAFSVYDAKDSQ</sequence>
<dbReference type="RefSeq" id="WP_174138685.1">
    <property type="nucleotide sequence ID" value="NZ_JABUFE010000007.1"/>
</dbReference>
<accession>A0ABX2IRM4</accession>
<gene>
    <name evidence="1" type="ORF">HRQ87_12100</name>
</gene>
<dbReference type="Proteomes" id="UP000777935">
    <property type="component" value="Unassembled WGS sequence"/>
</dbReference>
<proteinExistence type="predicted"/>
<evidence type="ECO:0000313" key="1">
    <source>
        <dbReference type="EMBL" id="NSX55546.1"/>
    </source>
</evidence>